<feature type="region of interest" description="Disordered" evidence="1">
    <location>
        <begin position="31"/>
        <end position="52"/>
    </location>
</feature>
<keyword evidence="3" id="KW-1185">Reference proteome</keyword>
<evidence type="ECO:0000313" key="3">
    <source>
        <dbReference type="Proteomes" id="UP001352223"/>
    </source>
</evidence>
<evidence type="ECO:0000313" key="2">
    <source>
        <dbReference type="EMBL" id="MEB3964866.1"/>
    </source>
</evidence>
<organism evidence="2 3">
    <name type="scientific">Streptomyces kunmingensis</name>
    <dbReference type="NCBI Taxonomy" id="68225"/>
    <lineage>
        <taxon>Bacteria</taxon>
        <taxon>Bacillati</taxon>
        <taxon>Actinomycetota</taxon>
        <taxon>Actinomycetes</taxon>
        <taxon>Kitasatosporales</taxon>
        <taxon>Streptomycetaceae</taxon>
        <taxon>Streptomyces</taxon>
    </lineage>
</organism>
<feature type="compositionally biased region" description="Basic and acidic residues" evidence="1">
    <location>
        <begin position="43"/>
        <end position="52"/>
    </location>
</feature>
<evidence type="ECO:0000256" key="1">
    <source>
        <dbReference type="SAM" id="MobiDB-lite"/>
    </source>
</evidence>
<name>A0ABU6CKY4_9ACTN</name>
<dbReference type="RefSeq" id="WP_324772628.1">
    <property type="nucleotide sequence ID" value="NZ_BAAATS010000010.1"/>
</dbReference>
<sequence length="52" mass="5884">MRPDRYPAQAYAARANLEKDRNAVAEKLDEIRTSWTESAGPSPDRRARNPLA</sequence>
<proteinExistence type="predicted"/>
<reference evidence="2 3" key="1">
    <citation type="submission" date="2022-10" db="EMBL/GenBank/DDBJ databases">
        <authorList>
            <person name="Xie J."/>
            <person name="Shen N."/>
        </authorList>
    </citation>
    <scope>NUCLEOTIDE SEQUENCE [LARGE SCALE GENOMIC DNA]</scope>
    <source>
        <strain evidence="2 3">DSM 41681</strain>
    </source>
</reference>
<gene>
    <name evidence="2" type="ORF">OKJ48_32245</name>
</gene>
<protein>
    <submittedName>
        <fullName evidence="2">Uncharacterized protein</fullName>
    </submittedName>
</protein>
<comment type="caution">
    <text evidence="2">The sequence shown here is derived from an EMBL/GenBank/DDBJ whole genome shotgun (WGS) entry which is preliminary data.</text>
</comment>
<dbReference type="Proteomes" id="UP001352223">
    <property type="component" value="Unassembled WGS sequence"/>
</dbReference>
<dbReference type="EMBL" id="JAOZYB010000318">
    <property type="protein sequence ID" value="MEB3964866.1"/>
    <property type="molecule type" value="Genomic_DNA"/>
</dbReference>
<accession>A0ABU6CKY4</accession>